<dbReference type="InterPro" id="IPR010106">
    <property type="entry name" value="RpnA"/>
</dbReference>
<dbReference type="KEGG" id="brm:Bmur_1611"/>
<dbReference type="Proteomes" id="UP000001915">
    <property type="component" value="Chromosome"/>
</dbReference>
<dbReference type="PANTHER" id="PTHR41317:SF1">
    <property type="entry name" value="PD-(D_E)XK NUCLEASE FAMILY TRANSPOSASE"/>
    <property type="match status" value="1"/>
</dbReference>
<evidence type="ECO:0008006" key="3">
    <source>
        <dbReference type="Google" id="ProtNLM"/>
    </source>
</evidence>
<dbReference type="RefSeq" id="WP_013114112.1">
    <property type="nucleotide sequence ID" value="NC_014150.1"/>
</dbReference>
<dbReference type="EMBL" id="CP001959">
    <property type="protein sequence ID" value="ADG71697.1"/>
    <property type="molecule type" value="Genomic_DNA"/>
</dbReference>
<dbReference type="STRING" id="526224.Bmur_1611"/>
<evidence type="ECO:0000313" key="2">
    <source>
        <dbReference type="Proteomes" id="UP000001915"/>
    </source>
</evidence>
<name>D5UAH4_BRAM5</name>
<dbReference type="HOGENOM" id="CLU_057504_0_0_12"/>
<organism evidence="1 2">
    <name type="scientific">Brachyspira murdochii (strain ATCC 51284 / DSM 12563 / 56-150)</name>
    <name type="common">Serpulina murdochii</name>
    <dbReference type="NCBI Taxonomy" id="526224"/>
    <lineage>
        <taxon>Bacteria</taxon>
        <taxon>Pseudomonadati</taxon>
        <taxon>Spirochaetota</taxon>
        <taxon>Spirochaetia</taxon>
        <taxon>Brachyspirales</taxon>
        <taxon>Brachyspiraceae</taxon>
        <taxon>Brachyspira</taxon>
    </lineage>
</organism>
<reference evidence="1 2" key="1">
    <citation type="journal article" date="2010" name="Stand. Genomic Sci.">
        <title>Complete genome sequence of Brachyspira murdochii type strain (56-150).</title>
        <authorList>
            <person name="Pati A."/>
            <person name="Sikorski J."/>
            <person name="Gronow S."/>
            <person name="Munk C."/>
            <person name="Lapidus A."/>
            <person name="Copeland A."/>
            <person name="Glavina Del Tio T."/>
            <person name="Nolan M."/>
            <person name="Lucas S."/>
            <person name="Chen F."/>
            <person name="Tice H."/>
            <person name="Cheng J.F."/>
            <person name="Han C."/>
            <person name="Detter J.C."/>
            <person name="Bruce D."/>
            <person name="Tapia R."/>
            <person name="Goodwin L."/>
            <person name="Pitluck S."/>
            <person name="Liolios K."/>
            <person name="Ivanova N."/>
            <person name="Mavromatis K."/>
            <person name="Mikhailova N."/>
            <person name="Chen A."/>
            <person name="Palaniappan K."/>
            <person name="Land M."/>
            <person name="Hauser L."/>
            <person name="Chang Y.J."/>
            <person name="Jeffries C.D."/>
            <person name="Spring S."/>
            <person name="Rohde M."/>
            <person name="Goker M."/>
            <person name="Bristow J."/>
            <person name="Eisen J.A."/>
            <person name="Markowitz V."/>
            <person name="Hugenholtz P."/>
            <person name="Kyrpides N.C."/>
            <person name="Klenk H.P."/>
        </authorList>
    </citation>
    <scope>NUCLEOTIDE SEQUENCE [LARGE SCALE GENOMIC DNA]</scope>
    <source>
        <strain evidence="2">ATCC 51284 / DSM 12563 / 56-150</strain>
    </source>
</reference>
<proteinExistence type="predicted"/>
<dbReference type="NCBIfam" id="TIGR01784">
    <property type="entry name" value="T_den_put_tspse"/>
    <property type="match status" value="1"/>
</dbReference>
<accession>D5UAH4</accession>
<evidence type="ECO:0000313" key="1">
    <source>
        <dbReference type="EMBL" id="ADG71697.1"/>
    </source>
</evidence>
<dbReference type="Pfam" id="PF12784">
    <property type="entry name" value="PDDEXK_2"/>
    <property type="match status" value="1"/>
</dbReference>
<dbReference type="AlphaFoldDB" id="D5UAH4"/>
<protein>
    <recommendedName>
        <fullName evidence="3">ATPase</fullName>
    </recommendedName>
</protein>
<dbReference type="eggNOG" id="COG5464">
    <property type="taxonomic scope" value="Bacteria"/>
</dbReference>
<dbReference type="PANTHER" id="PTHR41317">
    <property type="entry name" value="PD-(D_E)XK NUCLEASE FAMILY TRANSPOSASE"/>
    <property type="match status" value="1"/>
</dbReference>
<sequence>MRSINRMNDYFVRYLLGSVGSEDILENIVNAVLEDLGFETVHNLQIINPHNLPENINLKESVLDVKAVTKDSRKVIIEIQLSGNIDFLKRIYYYISKNIVSEVEEKEPYDIISEVISINFVNFNMDFSDAGKPHRCFKLIDTENPDIVLDMVQMHIVEVPRFRRILNNADFEDIKRKKILSWIEFFTAKDLDKVKDKLKEVNNIMPKVINKYERFISSEDEIEVYNARDAFLYGQTLMLRREREEGLQEGIERGIERGLKEGIEKGMEKGLEEGRREGMQEGIRKEQITIARSLKNAGIDIKIISENTGLSIEEINKL</sequence>
<dbReference type="OrthoDB" id="306161at2"/>
<gene>
    <name evidence="1" type="ordered locus">Bmur_1611</name>
</gene>